<evidence type="ECO:0000313" key="7">
    <source>
        <dbReference type="Proteomes" id="UP000256913"/>
    </source>
</evidence>
<sequence>MSITLTGISKTFPGQRALDNVSFTIEPGTIHCILGQNGCGKSTLIKALSGYHTIDPGGAITVGGTAFAGGSPQESARLGMRFVHQQAGVIPELTALENLALGIGYRTRRRAIDWAAERRRVHGLLARIGRADLDLDRPMSMARAVDRAAVAIARAVDPTGSELTFLFLDEPTAALPVAEVDHLMELLRTLRDQGVGVVYVTHRLDEVFRIGDTVTVLRDGRHVTTGPVADLDHTRLVELITGERGAVALERHLGSGRPQTSGAAPIATSLAVQGLHTDLLRDVHLSVEPGEVVGVAGLDGSGREELCYALVGTVPATYDEIAVGGAALTGRLTPASAQQRGLVLAPGNRQKGSAVREFTLRENLTLPFLGSFRRFLRISGRAETAAANQWIRRLSIRTSRDHDPSAALFAQLSGGNQQKVVLAKWLATGPRALLLDEPTSGVDVGAREAIYQVIRAQAERGMGVLLASSDSQDFLRVCDRVLVIRDGRIATELRGDDVTEAALLGALMASTEVSGV</sequence>
<organism evidence="6 7">
    <name type="scientific">Asanoa ferruginea</name>
    <dbReference type="NCBI Taxonomy" id="53367"/>
    <lineage>
        <taxon>Bacteria</taxon>
        <taxon>Bacillati</taxon>
        <taxon>Actinomycetota</taxon>
        <taxon>Actinomycetes</taxon>
        <taxon>Micromonosporales</taxon>
        <taxon>Micromonosporaceae</taxon>
        <taxon>Asanoa</taxon>
    </lineage>
</organism>
<gene>
    <name evidence="6" type="ORF">DFJ67_4318</name>
</gene>
<reference evidence="6 7" key="1">
    <citation type="submission" date="2018-08" db="EMBL/GenBank/DDBJ databases">
        <title>Sequencing the genomes of 1000 actinobacteria strains.</title>
        <authorList>
            <person name="Klenk H.-P."/>
        </authorList>
    </citation>
    <scope>NUCLEOTIDE SEQUENCE [LARGE SCALE GENOMIC DNA]</scope>
    <source>
        <strain evidence="6 7">DSM 44099</strain>
    </source>
</reference>
<keyword evidence="1" id="KW-0813">Transport</keyword>
<evidence type="ECO:0000256" key="1">
    <source>
        <dbReference type="ARBA" id="ARBA00022448"/>
    </source>
</evidence>
<dbReference type="EMBL" id="QUMQ01000001">
    <property type="protein sequence ID" value="REF98301.1"/>
    <property type="molecule type" value="Genomic_DNA"/>
</dbReference>
<feature type="domain" description="ABC transporter" evidence="5">
    <location>
        <begin position="265"/>
        <end position="511"/>
    </location>
</feature>
<evidence type="ECO:0000256" key="4">
    <source>
        <dbReference type="ARBA" id="ARBA00022840"/>
    </source>
</evidence>
<keyword evidence="4 6" id="KW-0067">ATP-binding</keyword>
<dbReference type="InterPro" id="IPR050107">
    <property type="entry name" value="ABC_carbohydrate_import_ATPase"/>
</dbReference>
<evidence type="ECO:0000313" key="6">
    <source>
        <dbReference type="EMBL" id="REF98301.1"/>
    </source>
</evidence>
<dbReference type="SUPFAM" id="SSF52540">
    <property type="entry name" value="P-loop containing nucleoside triphosphate hydrolases"/>
    <property type="match status" value="2"/>
</dbReference>
<dbReference type="Pfam" id="PF00005">
    <property type="entry name" value="ABC_tran"/>
    <property type="match status" value="2"/>
</dbReference>
<keyword evidence="3" id="KW-0547">Nucleotide-binding</keyword>
<dbReference type="InterPro" id="IPR003593">
    <property type="entry name" value="AAA+_ATPase"/>
</dbReference>
<dbReference type="GO" id="GO:0016887">
    <property type="term" value="F:ATP hydrolysis activity"/>
    <property type="evidence" value="ECO:0007669"/>
    <property type="project" value="InterPro"/>
</dbReference>
<name>A0A3D9ZM67_9ACTN</name>
<accession>A0A3D9ZM67</accession>
<dbReference type="PANTHER" id="PTHR43790">
    <property type="entry name" value="CARBOHYDRATE TRANSPORT ATP-BINDING PROTEIN MG119-RELATED"/>
    <property type="match status" value="1"/>
</dbReference>
<dbReference type="PROSITE" id="PS50893">
    <property type="entry name" value="ABC_TRANSPORTER_2"/>
    <property type="match status" value="2"/>
</dbReference>
<dbReference type="Gene3D" id="3.40.50.300">
    <property type="entry name" value="P-loop containing nucleotide triphosphate hydrolases"/>
    <property type="match status" value="2"/>
</dbReference>
<dbReference type="OrthoDB" id="3311037at2"/>
<dbReference type="CDD" id="cd03216">
    <property type="entry name" value="ABC_Carb_Monos_I"/>
    <property type="match status" value="1"/>
</dbReference>
<dbReference type="InterPro" id="IPR027417">
    <property type="entry name" value="P-loop_NTPase"/>
</dbReference>
<dbReference type="PANTHER" id="PTHR43790:SF9">
    <property type="entry name" value="GALACTOFURANOSE TRANSPORTER ATP-BINDING PROTEIN YTFR"/>
    <property type="match status" value="1"/>
</dbReference>
<dbReference type="InterPro" id="IPR003439">
    <property type="entry name" value="ABC_transporter-like_ATP-bd"/>
</dbReference>
<evidence type="ECO:0000256" key="2">
    <source>
        <dbReference type="ARBA" id="ARBA00022737"/>
    </source>
</evidence>
<dbReference type="SMART" id="SM00382">
    <property type="entry name" value="AAA"/>
    <property type="match status" value="2"/>
</dbReference>
<dbReference type="InterPro" id="IPR017871">
    <property type="entry name" value="ABC_transporter-like_CS"/>
</dbReference>
<comment type="caution">
    <text evidence="6">The sequence shown here is derived from an EMBL/GenBank/DDBJ whole genome shotgun (WGS) entry which is preliminary data.</text>
</comment>
<dbReference type="AlphaFoldDB" id="A0A3D9ZM67"/>
<evidence type="ECO:0000259" key="5">
    <source>
        <dbReference type="PROSITE" id="PS50893"/>
    </source>
</evidence>
<proteinExistence type="predicted"/>
<protein>
    <submittedName>
        <fullName evidence="6">Monosaccharide ABC transporter ATP-binding protein (CUT2 family)</fullName>
    </submittedName>
</protein>
<dbReference type="Proteomes" id="UP000256913">
    <property type="component" value="Unassembled WGS sequence"/>
</dbReference>
<dbReference type="GO" id="GO:0005524">
    <property type="term" value="F:ATP binding"/>
    <property type="evidence" value="ECO:0007669"/>
    <property type="project" value="UniProtKB-KW"/>
</dbReference>
<keyword evidence="7" id="KW-1185">Reference proteome</keyword>
<dbReference type="CDD" id="cd03215">
    <property type="entry name" value="ABC_Carb_Monos_II"/>
    <property type="match status" value="1"/>
</dbReference>
<dbReference type="RefSeq" id="WP_116069603.1">
    <property type="nucleotide sequence ID" value="NZ_BONB01000062.1"/>
</dbReference>
<keyword evidence="2" id="KW-0677">Repeat</keyword>
<evidence type="ECO:0000256" key="3">
    <source>
        <dbReference type="ARBA" id="ARBA00022741"/>
    </source>
</evidence>
<dbReference type="PROSITE" id="PS00211">
    <property type="entry name" value="ABC_TRANSPORTER_1"/>
    <property type="match status" value="1"/>
</dbReference>
<feature type="domain" description="ABC transporter" evidence="5">
    <location>
        <begin position="3"/>
        <end position="244"/>
    </location>
</feature>